<keyword evidence="2" id="KW-0472">Membrane</keyword>
<gene>
    <name evidence="3" type="ORF">CPHO_01375</name>
</gene>
<dbReference type="Proteomes" id="UP000185491">
    <property type="component" value="Chromosome"/>
</dbReference>
<protein>
    <recommendedName>
        <fullName evidence="5">DUF2993 domain-containing protein</fullName>
    </recommendedName>
</protein>
<feature type="region of interest" description="Disordered" evidence="1">
    <location>
        <begin position="52"/>
        <end position="71"/>
    </location>
</feature>
<keyword evidence="2" id="KW-0812">Transmembrane</keyword>
<reference evidence="3 4" key="1">
    <citation type="submission" date="2014-08" db="EMBL/GenBank/DDBJ databases">
        <title>Complete genome sequence of Corynebacterium phocae M408/89/1(T)(=DSM 44612(T)), isolated from the common seal (Phoca vitulina).</title>
        <authorList>
            <person name="Ruckert C."/>
            <person name="Albersmeier A."/>
            <person name="Winkler A."/>
            <person name="Kalinowski J."/>
        </authorList>
    </citation>
    <scope>NUCLEOTIDE SEQUENCE [LARGE SCALE GENOMIC DNA]</scope>
    <source>
        <strain evidence="3 4">M408/89/1</strain>
    </source>
</reference>
<keyword evidence="2" id="KW-1133">Transmembrane helix</keyword>
<evidence type="ECO:0000256" key="1">
    <source>
        <dbReference type="SAM" id="MobiDB-lite"/>
    </source>
</evidence>
<dbReference type="STRING" id="161895.CPHO_01375"/>
<feature type="transmembrane region" description="Helical" evidence="2">
    <location>
        <begin position="12"/>
        <end position="37"/>
    </location>
</feature>
<dbReference type="OrthoDB" id="4424949at2"/>
<sequence>MAAKKSAASTAWKVFLGVFLTVIAVALLAEFGLRWFLSSQMTKQFAAHSVSHTEGDGATGADPASEESAKPDVSFGAFPLTLGMLTGEIPQMHISTPSTLSIKDGVISGQPAAEVDVKGMKLSKEPVARELVTTASLPEEFLLATIQRGIAQQSGYDALGDVVITEIATNSASESVDIDFAGGLFKLTLVPEARDGQLTFTATSSKVLAWELPEEVTQQISSALTAGMQSQLAGQSDLRFDDITVLDGELKMTLSGRNINLNEMGQQYGELGAAVQENTPDA</sequence>
<dbReference type="AlphaFoldDB" id="A0A1L7D113"/>
<dbReference type="KEGG" id="cpho:CPHO_01375"/>
<evidence type="ECO:0000256" key="2">
    <source>
        <dbReference type="SAM" id="Phobius"/>
    </source>
</evidence>
<name>A0A1L7D113_9CORY</name>
<evidence type="ECO:0000313" key="3">
    <source>
        <dbReference type="EMBL" id="APT91788.1"/>
    </source>
</evidence>
<dbReference type="InterPro" id="IPR021373">
    <property type="entry name" value="DUF2993"/>
</dbReference>
<evidence type="ECO:0000313" key="4">
    <source>
        <dbReference type="Proteomes" id="UP000185491"/>
    </source>
</evidence>
<accession>A0A1L7D113</accession>
<keyword evidence="4" id="KW-1185">Reference proteome</keyword>
<dbReference type="RefSeq" id="WP_075732570.1">
    <property type="nucleotide sequence ID" value="NZ_CP009249.1"/>
</dbReference>
<dbReference type="Pfam" id="PF11209">
    <property type="entry name" value="LmeA"/>
    <property type="match status" value="1"/>
</dbReference>
<proteinExistence type="predicted"/>
<evidence type="ECO:0008006" key="5">
    <source>
        <dbReference type="Google" id="ProtNLM"/>
    </source>
</evidence>
<organism evidence="3 4">
    <name type="scientific">Corynebacterium phocae</name>
    <dbReference type="NCBI Taxonomy" id="161895"/>
    <lineage>
        <taxon>Bacteria</taxon>
        <taxon>Bacillati</taxon>
        <taxon>Actinomycetota</taxon>
        <taxon>Actinomycetes</taxon>
        <taxon>Mycobacteriales</taxon>
        <taxon>Corynebacteriaceae</taxon>
        <taxon>Corynebacterium</taxon>
    </lineage>
</organism>
<dbReference type="EMBL" id="CP009249">
    <property type="protein sequence ID" value="APT91788.1"/>
    <property type="molecule type" value="Genomic_DNA"/>
</dbReference>